<dbReference type="STRING" id="1806892.AZH43_07210"/>
<comment type="caution">
    <text evidence="1">The sequence shown here is derived from an EMBL/GenBank/DDBJ whole genome shotgun (WGS) entry which is preliminary data.</text>
</comment>
<evidence type="ECO:0000313" key="2">
    <source>
        <dbReference type="Proteomes" id="UP000076276"/>
    </source>
</evidence>
<organism evidence="1 2">
    <name type="scientific">Acinetobacter pragensis</name>
    <dbReference type="NCBI Taxonomy" id="1806892"/>
    <lineage>
        <taxon>Bacteria</taxon>
        <taxon>Pseudomonadati</taxon>
        <taxon>Pseudomonadota</taxon>
        <taxon>Gammaproteobacteria</taxon>
        <taxon>Moraxellales</taxon>
        <taxon>Moraxellaceae</taxon>
        <taxon>Acinetobacter</taxon>
    </lineage>
</organism>
<proteinExistence type="predicted"/>
<sequence>MKKFGFDNLLVSDREIFDAIYSQKQKLPDDKLLEICRNYGVFLSNNENRESICHFISTQVSDWNKLKALLDSINHDEKNAKTTTMQFSGAEFKYFKEAIQEIAPQYVDNQMSHAGKGVNKYEVNLTTSSVELSNTRLIQKPLKDQKITVEKNGSDVILRFDSEEVLEPIINNIIQKVSGKSNGTLKSKEVSLKDVKISDYRTNFFINLIILDDNRYQLRDVKKIKLHHSKNNKAVELVKEDLEKEEGFLKSAQLSGSSLHTNDLYKGLKKLGHYITEITWHVEDTKDKKLLEINAGFLNVKDCSRFFYDLKCYYKQNSKGERYTLDRHKFKDNEKSIFFKFFDGFLYKNFDRTIEEYNNSLVVGDE</sequence>
<protein>
    <submittedName>
        <fullName evidence="1">Uncharacterized protein</fullName>
    </submittedName>
</protein>
<dbReference type="AlphaFoldDB" id="A0A151Y596"/>
<evidence type="ECO:0000313" key="1">
    <source>
        <dbReference type="EMBL" id="KYQ73208.1"/>
    </source>
</evidence>
<dbReference type="EMBL" id="LUAW01000011">
    <property type="protein sequence ID" value="KYQ73208.1"/>
    <property type="molecule type" value="Genomic_DNA"/>
</dbReference>
<accession>A0A151Y596</accession>
<keyword evidence="2" id="KW-1185">Reference proteome</keyword>
<dbReference type="Proteomes" id="UP000076276">
    <property type="component" value="Unassembled WGS sequence"/>
</dbReference>
<name>A0A151Y596_9GAMM</name>
<gene>
    <name evidence="1" type="ORF">AZH43_07210</name>
</gene>
<reference evidence="1 2" key="1">
    <citation type="submission" date="2016-03" db="EMBL/GenBank/DDBJ databases">
        <title>Acinetobacter genomospecies 28 strain ANC 4149.</title>
        <authorList>
            <person name="Radolfova-Krizova L."/>
            <person name="Nemec A."/>
        </authorList>
    </citation>
    <scope>NUCLEOTIDE SEQUENCE [LARGE SCALE GENOMIC DNA]</scope>
    <source>
        <strain evidence="1 2">ANC 4149</strain>
    </source>
</reference>
<dbReference type="RefSeq" id="WP_067666523.1">
    <property type="nucleotide sequence ID" value="NZ_CBCSIK010000008.1"/>
</dbReference>